<protein>
    <recommendedName>
        <fullName evidence="3">MalT-like TPR region domain-containing protein</fullName>
    </recommendedName>
</protein>
<dbReference type="AlphaFoldDB" id="A0A084SWZ6"/>
<proteinExistence type="predicted"/>
<evidence type="ECO:0000313" key="2">
    <source>
        <dbReference type="Proteomes" id="UP000028547"/>
    </source>
</evidence>
<name>A0A084SWZ6_9BACT</name>
<sequence length="119" mass="13175">MPKGSACRASASPLSTTLGDVRSRAVAMGKVADILQARGEMEEALRIRREEELPVYERLGDVRSLLVGRANLALLYLQRGRPEDRNLAAELLRLALTSAEALRLPEAVQIRDIQRHFGL</sequence>
<dbReference type="InterPro" id="IPR011990">
    <property type="entry name" value="TPR-like_helical_dom_sf"/>
</dbReference>
<organism evidence="1 2">
    <name type="scientific">Archangium violaceum Cb vi76</name>
    <dbReference type="NCBI Taxonomy" id="1406225"/>
    <lineage>
        <taxon>Bacteria</taxon>
        <taxon>Pseudomonadati</taxon>
        <taxon>Myxococcota</taxon>
        <taxon>Myxococcia</taxon>
        <taxon>Myxococcales</taxon>
        <taxon>Cystobacterineae</taxon>
        <taxon>Archangiaceae</taxon>
        <taxon>Archangium</taxon>
    </lineage>
</organism>
<reference evidence="1 2" key="1">
    <citation type="submission" date="2014-07" db="EMBL/GenBank/DDBJ databases">
        <title>Draft Genome Sequence of Gephyronic Acid Producer, Cystobacter violaceus Strain Cb vi76.</title>
        <authorList>
            <person name="Stevens D.C."/>
            <person name="Young J."/>
            <person name="Carmichael R."/>
            <person name="Tan J."/>
            <person name="Taylor R.E."/>
        </authorList>
    </citation>
    <scope>NUCLEOTIDE SEQUENCE [LARGE SCALE GENOMIC DNA]</scope>
    <source>
        <strain evidence="1 2">Cb vi76</strain>
    </source>
</reference>
<dbReference type="EMBL" id="JPMI01000075">
    <property type="protein sequence ID" value="KFA92981.1"/>
    <property type="molecule type" value="Genomic_DNA"/>
</dbReference>
<evidence type="ECO:0008006" key="3">
    <source>
        <dbReference type="Google" id="ProtNLM"/>
    </source>
</evidence>
<accession>A0A084SWZ6</accession>
<gene>
    <name evidence="1" type="ORF">Q664_11880</name>
</gene>
<evidence type="ECO:0000313" key="1">
    <source>
        <dbReference type="EMBL" id="KFA92981.1"/>
    </source>
</evidence>
<comment type="caution">
    <text evidence="1">The sequence shown here is derived from an EMBL/GenBank/DDBJ whole genome shotgun (WGS) entry which is preliminary data.</text>
</comment>
<dbReference type="Proteomes" id="UP000028547">
    <property type="component" value="Unassembled WGS sequence"/>
</dbReference>
<dbReference type="Gene3D" id="1.25.40.10">
    <property type="entry name" value="Tetratricopeptide repeat domain"/>
    <property type="match status" value="1"/>
</dbReference>